<feature type="non-terminal residue" evidence="2">
    <location>
        <position position="73"/>
    </location>
</feature>
<feature type="non-terminal residue" evidence="2">
    <location>
        <position position="1"/>
    </location>
</feature>
<feature type="compositionally biased region" description="Basic and acidic residues" evidence="1">
    <location>
        <begin position="1"/>
        <end position="20"/>
    </location>
</feature>
<proteinExistence type="predicted"/>
<feature type="region of interest" description="Disordered" evidence="1">
    <location>
        <begin position="1"/>
        <end position="73"/>
    </location>
</feature>
<gene>
    <name evidence="2" type="ORF">AVDCRST_MAG04-2426</name>
</gene>
<protein>
    <submittedName>
        <fullName evidence="2">Uncharacterized protein</fullName>
    </submittedName>
</protein>
<organism evidence="2">
    <name type="scientific">uncultured Acetobacteraceae bacterium</name>
    <dbReference type="NCBI Taxonomy" id="169975"/>
    <lineage>
        <taxon>Bacteria</taxon>
        <taxon>Pseudomonadati</taxon>
        <taxon>Pseudomonadota</taxon>
        <taxon>Alphaproteobacteria</taxon>
        <taxon>Acetobacterales</taxon>
        <taxon>Acetobacteraceae</taxon>
        <taxon>environmental samples</taxon>
    </lineage>
</organism>
<name>A0A6J4ILJ5_9PROT</name>
<dbReference type="EMBL" id="CADCTL010000166">
    <property type="protein sequence ID" value="CAA9255888.1"/>
    <property type="molecule type" value="Genomic_DNA"/>
</dbReference>
<accession>A0A6J4ILJ5</accession>
<reference evidence="2" key="1">
    <citation type="submission" date="2020-02" db="EMBL/GenBank/DDBJ databases">
        <authorList>
            <person name="Meier V. D."/>
        </authorList>
    </citation>
    <scope>NUCLEOTIDE SEQUENCE</scope>
    <source>
        <strain evidence="2">AVDCRST_MAG04</strain>
    </source>
</reference>
<sequence length="73" mass="7848">GERLQGRESRRAGPGRREDGAGSGGRAPREGSRRGGRRRRGAVALGRQPQTARRQDGERRSGSGGRALERQGL</sequence>
<evidence type="ECO:0000313" key="2">
    <source>
        <dbReference type="EMBL" id="CAA9255888.1"/>
    </source>
</evidence>
<evidence type="ECO:0000256" key="1">
    <source>
        <dbReference type="SAM" id="MobiDB-lite"/>
    </source>
</evidence>
<feature type="compositionally biased region" description="Basic and acidic residues" evidence="1">
    <location>
        <begin position="53"/>
        <end position="73"/>
    </location>
</feature>
<dbReference type="AlphaFoldDB" id="A0A6J4ILJ5"/>